<sequence length="345" mass="40555">MLANYISKIGIIPSELIENKDIIWMFHNDINALFKYDKKLNKGEFVCSLEEEASIKKTLIGKLIIRDNTIFMIPMWGNYIHIYGINSKKQEILQLKDERLYRTKMLFCGAFMYGNDIYCIPMNYQYLIRITADNTIEYLFDIGEIFKKIGIHKVCLNRAAFYGKKIVAVQTGDNRYIEYELENQIIEVKESGIGNIQLNSVEIIADEIYLCGKTNDNKWKVYRERDNKVVFQSDDWITIRKIGKDLLIDTIREEWFVIVDHKSGIQKRVEDPILVESGYYKNGILSDDGKYYYSNRQRILKEYENGEFADVGELEAEFDINMIVKGEEKINEIECFKLENFVELI</sequence>
<dbReference type="Proteomes" id="UP000473091">
    <property type="component" value="Unassembled WGS sequence"/>
</dbReference>
<evidence type="ECO:0000313" key="1">
    <source>
        <dbReference type="EMBL" id="NEX01866.1"/>
    </source>
</evidence>
<name>A0A6M0LHF6_PSEXY</name>
<reference evidence="1 2" key="1">
    <citation type="submission" date="2019-09" db="EMBL/GenBank/DDBJ databases">
        <authorList>
            <person name="Pidcock S.E."/>
            <person name="Huws S.A."/>
        </authorList>
    </citation>
    <scope>NUCLEOTIDE SEQUENCE [LARGE SCALE GENOMIC DNA]</scope>
    <source>
        <strain evidence="1 2">MZ8</strain>
    </source>
</reference>
<proteinExistence type="predicted"/>
<protein>
    <submittedName>
        <fullName evidence="1">Uncharacterized protein</fullName>
    </submittedName>
</protein>
<dbReference type="RefSeq" id="WP_090488068.1">
    <property type="nucleotide sequence ID" value="NZ_VTVE01000002.1"/>
</dbReference>
<gene>
    <name evidence="1" type="ORF">F0Q01_08225</name>
</gene>
<evidence type="ECO:0000313" key="2">
    <source>
        <dbReference type="Proteomes" id="UP000473091"/>
    </source>
</evidence>
<dbReference type="AlphaFoldDB" id="A0A6M0LHF6"/>
<dbReference type="EMBL" id="VTVE01000002">
    <property type="protein sequence ID" value="NEX01866.1"/>
    <property type="molecule type" value="Genomic_DNA"/>
</dbReference>
<organism evidence="1 2">
    <name type="scientific">Pseudobutyrivibrio xylanivorans</name>
    <dbReference type="NCBI Taxonomy" id="185007"/>
    <lineage>
        <taxon>Bacteria</taxon>
        <taxon>Bacillati</taxon>
        <taxon>Bacillota</taxon>
        <taxon>Clostridia</taxon>
        <taxon>Lachnospirales</taxon>
        <taxon>Lachnospiraceae</taxon>
        <taxon>Pseudobutyrivibrio</taxon>
    </lineage>
</organism>
<reference evidence="1 2" key="2">
    <citation type="submission" date="2020-03" db="EMBL/GenBank/DDBJ databases">
        <title>Investigating the evolutionary divergence of the Butyrivibrio group.</title>
        <authorList>
            <person name="Skvortsov T."/>
            <person name="Santos F.G."/>
            <person name="Ting K.S."/>
            <person name="Creevey C.J."/>
        </authorList>
    </citation>
    <scope>NUCLEOTIDE SEQUENCE [LARGE SCALE GENOMIC DNA]</scope>
    <source>
        <strain evidence="1 2">MZ8</strain>
    </source>
</reference>
<accession>A0A6M0LHF6</accession>
<comment type="caution">
    <text evidence="1">The sequence shown here is derived from an EMBL/GenBank/DDBJ whole genome shotgun (WGS) entry which is preliminary data.</text>
</comment>